<dbReference type="InterPro" id="IPR011990">
    <property type="entry name" value="TPR-like_helical_dom_sf"/>
</dbReference>
<dbReference type="SUPFAM" id="SSF53448">
    <property type="entry name" value="Nucleotide-diphospho-sugar transferases"/>
    <property type="match status" value="1"/>
</dbReference>
<sequence length="340" mass="39338">MITISLCMIVKNEEKILDRCLSCVADLMDEIIIVDTGSDDGTKEIAARYTDKIYDFTWVHDFSAARNYAFSKASKEYIYSVDADELLDEINRERFRILKQELLPEIEIVQMYYTNQLKHGSVYNYDKEYRPKLFKRVRSFTWIDPIHETVRTEPLVFDSEIEIIHEQEESHAARDLEAFRRVCGEGHLSSRLHNLYARELFIAGSEEDVILSGPFFEASCEDTGRSVEEVREAACVAARAARFRGDRLKFHKYAMKAVASNGCAEICLELGYFYMSEEDYHEAVVWFYNAAFESESLLDIRCRGDKPLNGMAECYKRIGMEEQAAEYARMAKEWTAGSCE</sequence>
<evidence type="ECO:0000313" key="2">
    <source>
        <dbReference type="EMBL" id="XAH73370.1"/>
    </source>
</evidence>
<dbReference type="InterPro" id="IPR029044">
    <property type="entry name" value="Nucleotide-diphossugar_trans"/>
</dbReference>
<organism evidence="2 3">
    <name type="scientific">Kineothrix sedimenti</name>
    <dbReference type="NCBI Taxonomy" id="3123317"/>
    <lineage>
        <taxon>Bacteria</taxon>
        <taxon>Bacillati</taxon>
        <taxon>Bacillota</taxon>
        <taxon>Clostridia</taxon>
        <taxon>Lachnospirales</taxon>
        <taxon>Lachnospiraceae</taxon>
        <taxon>Kineothrix</taxon>
    </lineage>
</organism>
<dbReference type="Pfam" id="PF00535">
    <property type="entry name" value="Glycos_transf_2"/>
    <property type="match status" value="1"/>
</dbReference>
<dbReference type="RefSeq" id="WP_342756978.1">
    <property type="nucleotide sequence ID" value="NZ_CP146256.1"/>
</dbReference>
<keyword evidence="2" id="KW-0328">Glycosyltransferase</keyword>
<evidence type="ECO:0000313" key="3">
    <source>
        <dbReference type="Proteomes" id="UP001451571"/>
    </source>
</evidence>
<dbReference type="Gene3D" id="3.90.550.10">
    <property type="entry name" value="Spore Coat Polysaccharide Biosynthesis Protein SpsA, Chain A"/>
    <property type="match status" value="1"/>
</dbReference>
<evidence type="ECO:0000259" key="1">
    <source>
        <dbReference type="Pfam" id="PF00535"/>
    </source>
</evidence>
<keyword evidence="3" id="KW-1185">Reference proteome</keyword>
<dbReference type="InterPro" id="IPR001173">
    <property type="entry name" value="Glyco_trans_2-like"/>
</dbReference>
<dbReference type="PANTHER" id="PTHR43630:SF2">
    <property type="entry name" value="GLYCOSYLTRANSFERASE"/>
    <property type="match status" value="1"/>
</dbReference>
<dbReference type="SUPFAM" id="SSF81901">
    <property type="entry name" value="HCP-like"/>
    <property type="match status" value="1"/>
</dbReference>
<protein>
    <submittedName>
        <fullName evidence="2">Glycosyltransferase family 2 protein</fullName>
        <ecNumber evidence="2">2.4.-.-</ecNumber>
    </submittedName>
</protein>
<dbReference type="GO" id="GO:0016757">
    <property type="term" value="F:glycosyltransferase activity"/>
    <property type="evidence" value="ECO:0007669"/>
    <property type="project" value="UniProtKB-KW"/>
</dbReference>
<feature type="domain" description="Glycosyltransferase 2-like" evidence="1">
    <location>
        <begin position="5"/>
        <end position="89"/>
    </location>
</feature>
<accession>A0ABZ3EV55</accession>
<reference evidence="2 3" key="1">
    <citation type="submission" date="2024-02" db="EMBL/GenBank/DDBJ databases">
        <title>Bacterial strain from lacustrine sediment.</title>
        <authorList>
            <person name="Petit C."/>
            <person name="Fadhlaoui K."/>
        </authorList>
    </citation>
    <scope>NUCLEOTIDE SEQUENCE [LARGE SCALE GENOMIC DNA]</scope>
    <source>
        <strain evidence="2 3">IPX-CK</strain>
    </source>
</reference>
<proteinExistence type="predicted"/>
<dbReference type="Proteomes" id="UP001451571">
    <property type="component" value="Chromosome"/>
</dbReference>
<dbReference type="Gene3D" id="1.25.40.10">
    <property type="entry name" value="Tetratricopeptide repeat domain"/>
    <property type="match status" value="1"/>
</dbReference>
<gene>
    <name evidence="2" type="ORF">V6984_17975</name>
</gene>
<dbReference type="CDD" id="cd02511">
    <property type="entry name" value="Beta4Glucosyltransferase"/>
    <property type="match status" value="1"/>
</dbReference>
<name>A0ABZ3EV55_9FIRM</name>
<dbReference type="EMBL" id="CP146256">
    <property type="protein sequence ID" value="XAH73370.1"/>
    <property type="molecule type" value="Genomic_DNA"/>
</dbReference>
<dbReference type="PANTHER" id="PTHR43630">
    <property type="entry name" value="POLY-BETA-1,6-N-ACETYL-D-GLUCOSAMINE SYNTHASE"/>
    <property type="match status" value="1"/>
</dbReference>
<keyword evidence="2" id="KW-0808">Transferase</keyword>
<dbReference type="EC" id="2.4.-.-" evidence="2"/>